<evidence type="ECO:0000313" key="4">
    <source>
        <dbReference type="Proteomes" id="UP000250028"/>
    </source>
</evidence>
<keyword evidence="1" id="KW-0812">Transmembrane</keyword>
<sequence length="285" mass="29154">MTASVLADRETSAARTARGGLTIPMWVHGAAMIALSATALAILVRYCLHSYRGLRWDEGLMSAWDISDASRLTAAHFLSVITVPAVALVLIGCVGVAVVRRRIGVAVGAATLIGGATITTQILKYQVFERLPHAGSNTLPSGHTTVAVSVCLAATLVAPTSARVFVAPVAAGLSAAAGIATVLGSWHRPGDVLAALAVCTAWLGVALIVIFAMEQRLPGPRPSGISPALALAGPSAVLFVMLWQRGIVIGAGLPLAGAWLAVAVFAAAVGLVFTWLTAVADRSLT</sequence>
<feature type="transmembrane region" description="Helical" evidence="1">
    <location>
        <begin position="164"/>
        <end position="186"/>
    </location>
</feature>
<feature type="transmembrane region" description="Helical" evidence="1">
    <location>
        <begin position="25"/>
        <end position="48"/>
    </location>
</feature>
<dbReference type="Gene3D" id="1.20.144.10">
    <property type="entry name" value="Phosphatidic acid phosphatase type 2/haloperoxidase"/>
    <property type="match status" value="1"/>
</dbReference>
<evidence type="ECO:0000313" key="3">
    <source>
        <dbReference type="EMBL" id="SSA34986.1"/>
    </source>
</evidence>
<keyword evidence="4" id="KW-1185">Reference proteome</keyword>
<dbReference type="Pfam" id="PF01569">
    <property type="entry name" value="PAP2"/>
    <property type="match status" value="1"/>
</dbReference>
<accession>A0A2Y8ZU06</accession>
<dbReference type="AlphaFoldDB" id="A0A2Y8ZU06"/>
<proteinExistence type="predicted"/>
<dbReference type="RefSeq" id="WP_109685954.1">
    <property type="nucleotide sequence ID" value="NZ_QGDN01000001.1"/>
</dbReference>
<feature type="transmembrane region" description="Helical" evidence="1">
    <location>
        <begin position="69"/>
        <end position="97"/>
    </location>
</feature>
<evidence type="ECO:0000256" key="1">
    <source>
        <dbReference type="SAM" id="Phobius"/>
    </source>
</evidence>
<evidence type="ECO:0000259" key="2">
    <source>
        <dbReference type="Pfam" id="PF01569"/>
    </source>
</evidence>
<keyword evidence="1" id="KW-1133">Transmembrane helix</keyword>
<feature type="transmembrane region" description="Helical" evidence="1">
    <location>
        <begin position="256"/>
        <end position="280"/>
    </location>
</feature>
<protein>
    <submittedName>
        <fullName evidence="3">PAP2 superfamily protein</fullName>
    </submittedName>
</protein>
<organism evidence="3 4">
    <name type="scientific">Branchiibius hedensis</name>
    <dbReference type="NCBI Taxonomy" id="672460"/>
    <lineage>
        <taxon>Bacteria</taxon>
        <taxon>Bacillati</taxon>
        <taxon>Actinomycetota</taxon>
        <taxon>Actinomycetes</taxon>
        <taxon>Micrococcales</taxon>
        <taxon>Dermacoccaceae</taxon>
        <taxon>Branchiibius</taxon>
    </lineage>
</organism>
<keyword evidence="1" id="KW-0472">Membrane</keyword>
<dbReference type="Proteomes" id="UP000250028">
    <property type="component" value="Unassembled WGS sequence"/>
</dbReference>
<reference evidence="4" key="1">
    <citation type="submission" date="2016-10" db="EMBL/GenBank/DDBJ databases">
        <authorList>
            <person name="Varghese N."/>
            <person name="Submissions S."/>
        </authorList>
    </citation>
    <scope>NUCLEOTIDE SEQUENCE [LARGE SCALE GENOMIC DNA]</scope>
    <source>
        <strain evidence="4">DSM 22951</strain>
    </source>
</reference>
<dbReference type="OrthoDB" id="3240395at2"/>
<name>A0A2Y8ZU06_9MICO</name>
<feature type="domain" description="Phosphatidic acid phosphatase type 2/haloperoxidase" evidence="2">
    <location>
        <begin position="130"/>
        <end position="210"/>
    </location>
</feature>
<feature type="transmembrane region" description="Helical" evidence="1">
    <location>
        <begin position="192"/>
        <end position="213"/>
    </location>
</feature>
<dbReference type="SUPFAM" id="SSF48317">
    <property type="entry name" value="Acid phosphatase/Vanadium-dependent haloperoxidase"/>
    <property type="match status" value="1"/>
</dbReference>
<dbReference type="EMBL" id="UESZ01000001">
    <property type="protein sequence ID" value="SSA34986.1"/>
    <property type="molecule type" value="Genomic_DNA"/>
</dbReference>
<feature type="transmembrane region" description="Helical" evidence="1">
    <location>
        <begin position="225"/>
        <end position="244"/>
    </location>
</feature>
<feature type="transmembrane region" description="Helical" evidence="1">
    <location>
        <begin position="103"/>
        <end position="123"/>
    </location>
</feature>
<dbReference type="InterPro" id="IPR036938">
    <property type="entry name" value="PAP2/HPO_sf"/>
</dbReference>
<gene>
    <name evidence="3" type="ORF">SAMN04489750_2319</name>
</gene>
<dbReference type="InterPro" id="IPR000326">
    <property type="entry name" value="PAP2/HPO"/>
</dbReference>